<dbReference type="AlphaFoldDB" id="K0K6J2"/>
<keyword evidence="4" id="KW-1185">Reference proteome</keyword>
<dbReference type="PATRIC" id="fig|1179773.3.peg.4923"/>
<keyword evidence="1" id="KW-0472">Membrane</keyword>
<dbReference type="OrthoDB" id="4174975at2"/>
<evidence type="ECO:0000256" key="1">
    <source>
        <dbReference type="SAM" id="Phobius"/>
    </source>
</evidence>
<feature type="transmembrane region" description="Helical" evidence="1">
    <location>
        <begin position="12"/>
        <end position="32"/>
    </location>
</feature>
<accession>K0K6J2</accession>
<feature type="transmembrane region" description="Helical" evidence="1">
    <location>
        <begin position="52"/>
        <end position="80"/>
    </location>
</feature>
<dbReference type="RefSeq" id="WP_015102290.1">
    <property type="nucleotide sequence ID" value="NC_019673.1"/>
</dbReference>
<keyword evidence="1" id="KW-0812">Transmembrane</keyword>
<feature type="transmembrane region" description="Helical" evidence="1">
    <location>
        <begin position="172"/>
        <end position="194"/>
    </location>
</feature>
<sequence>MFSPVRGLGTALSILVGLYTLANVITAGWLWYFKSTYEDYLADEVTDTALLAVATAGVPMAFIGALVFLSAAVVTIVWLWRVRTNAALANPRFEHRWNRGAAIWGWLPVVNFWVPRRFVLDVWRACAPDQVSARTTSIVNWWWGPWLIFLVLDRYSRPYADPDSPRFDLENAAQLTTAASVLCVAAAVNLIVVVRRITTWQSTPGFYSPPDVLSPPMGLIPVELPKDENR</sequence>
<protein>
    <recommendedName>
        <fullName evidence="2">DUF4328 domain-containing protein</fullName>
    </recommendedName>
</protein>
<proteinExistence type="predicted"/>
<dbReference type="BioCyc" id="SESP1179773:BN6_RS42335-MONOMER"/>
<dbReference type="STRING" id="1179773.BN6_49080"/>
<feature type="domain" description="DUF4328" evidence="2">
    <location>
        <begin position="48"/>
        <end position="198"/>
    </location>
</feature>
<reference evidence="3 4" key="1">
    <citation type="journal article" date="2012" name="BMC Genomics">
        <title>Complete genome sequence of Saccharothrix espanaensis DSM 44229T and comparison to the other completely sequenced Pseudonocardiaceae.</title>
        <authorList>
            <person name="Strobel T."/>
            <person name="Al-Dilaimi A."/>
            <person name="Blom J."/>
            <person name="Gessner A."/>
            <person name="Kalinowski J."/>
            <person name="Luzhetska M."/>
            <person name="Puhler A."/>
            <person name="Szczepanowski R."/>
            <person name="Bechthold A."/>
            <person name="Ruckert C."/>
        </authorList>
    </citation>
    <scope>NUCLEOTIDE SEQUENCE [LARGE SCALE GENOMIC DNA]</scope>
    <source>
        <strain evidence="4">ATCC 51144 / DSM 44229 / JCM 9112 / NBRC 15066 / NRRL 15764</strain>
    </source>
</reference>
<dbReference type="Proteomes" id="UP000006281">
    <property type="component" value="Chromosome"/>
</dbReference>
<keyword evidence="1" id="KW-1133">Transmembrane helix</keyword>
<dbReference type="eggNOG" id="COG0515">
    <property type="taxonomic scope" value="Bacteria"/>
</dbReference>
<organism evidence="3 4">
    <name type="scientific">Saccharothrix espanaensis (strain ATCC 51144 / DSM 44229 / JCM 9112 / NBRC 15066 / NRRL 15764)</name>
    <dbReference type="NCBI Taxonomy" id="1179773"/>
    <lineage>
        <taxon>Bacteria</taxon>
        <taxon>Bacillati</taxon>
        <taxon>Actinomycetota</taxon>
        <taxon>Actinomycetes</taxon>
        <taxon>Pseudonocardiales</taxon>
        <taxon>Pseudonocardiaceae</taxon>
        <taxon>Saccharothrix</taxon>
    </lineage>
</organism>
<evidence type="ECO:0000313" key="4">
    <source>
        <dbReference type="Proteomes" id="UP000006281"/>
    </source>
</evidence>
<evidence type="ECO:0000313" key="3">
    <source>
        <dbReference type="EMBL" id="CCH32178.1"/>
    </source>
</evidence>
<gene>
    <name evidence="3" type="ordered locus">BN6_49080</name>
</gene>
<evidence type="ECO:0000259" key="2">
    <source>
        <dbReference type="Pfam" id="PF14219"/>
    </source>
</evidence>
<dbReference type="HOGENOM" id="CLU_1359593_0_0_11"/>
<dbReference type="InterPro" id="IPR025565">
    <property type="entry name" value="DUF4328"/>
</dbReference>
<dbReference type="Pfam" id="PF14219">
    <property type="entry name" value="DUF4328"/>
    <property type="match status" value="1"/>
</dbReference>
<dbReference type="KEGG" id="sesp:BN6_49080"/>
<name>K0K6J2_SACES</name>
<dbReference type="EMBL" id="HE804045">
    <property type="protein sequence ID" value="CCH32178.1"/>
    <property type="molecule type" value="Genomic_DNA"/>
</dbReference>